<sequence length="193" mass="19636">MAKQRVAGSYQTENEAIAAIEELKRQGYRSEDISVLSKDKREAENIMEETDTHVEEGAAAGALTGGALGGLGGVLAGIGALAIPGIGPIVAAGPIVAGLTGAAAGAGIGGLAGALIGMGIPEDEAQRYESQFNEGSILVLVEDQKDFLPDHNDRDGFVDPKDPLIGGNSSTAIRGDDGLDDTRSIEKRGPAGL</sequence>
<accession>A0A098EN81</accession>
<dbReference type="RefSeq" id="WP_052652048.1">
    <property type="nucleotide sequence ID" value="NZ_CCXS01000001.1"/>
</dbReference>
<reference evidence="3 4" key="1">
    <citation type="submission" date="2014-09" db="EMBL/GenBank/DDBJ databases">
        <authorList>
            <person name="Urmite Genomes Urmite Genomes"/>
        </authorList>
    </citation>
    <scope>NUCLEOTIDE SEQUENCE [LARGE SCALE GENOMIC DNA]</scope>
    <source>
        <strain evidence="3 4">ES2</strain>
    </source>
</reference>
<dbReference type="InterPro" id="IPR052948">
    <property type="entry name" value="Low_temp-induced_all0457"/>
</dbReference>
<evidence type="ECO:0000313" key="4">
    <source>
        <dbReference type="Proteomes" id="UP000043699"/>
    </source>
</evidence>
<protein>
    <submittedName>
        <fullName evidence="3">Heat induced stress protein YflT</fullName>
    </submittedName>
</protein>
<evidence type="ECO:0000313" key="3">
    <source>
        <dbReference type="EMBL" id="CEG23275.1"/>
    </source>
</evidence>
<feature type="region of interest" description="Disordered" evidence="1">
    <location>
        <begin position="150"/>
        <end position="193"/>
    </location>
</feature>
<name>A0A098EN81_9BACL</name>
<proteinExistence type="predicted"/>
<dbReference type="InterPro" id="IPR025889">
    <property type="entry name" value="GSP17M-like_dom"/>
</dbReference>
<gene>
    <name evidence="3" type="ORF">BN1080_02225</name>
</gene>
<dbReference type="STRING" id="1499687.BN1080_02225"/>
<dbReference type="PANTHER" id="PTHR36109:SF2">
    <property type="entry name" value="MEMBRANE PROTEIN"/>
    <property type="match status" value="1"/>
</dbReference>
<dbReference type="AlphaFoldDB" id="A0A098EN81"/>
<dbReference type="Pfam" id="PF11181">
    <property type="entry name" value="YflT"/>
    <property type="match status" value="1"/>
</dbReference>
<keyword evidence="4" id="KW-1185">Reference proteome</keyword>
<organism evidence="3 4">
    <name type="scientific">Planococcus massiliensis</name>
    <dbReference type="NCBI Taxonomy" id="1499687"/>
    <lineage>
        <taxon>Bacteria</taxon>
        <taxon>Bacillati</taxon>
        <taxon>Bacillota</taxon>
        <taxon>Bacilli</taxon>
        <taxon>Bacillales</taxon>
        <taxon>Caryophanaceae</taxon>
        <taxon>Planococcus</taxon>
    </lineage>
</organism>
<evidence type="ECO:0000259" key="2">
    <source>
        <dbReference type="Pfam" id="PF11181"/>
    </source>
</evidence>
<feature type="domain" description="General stress protein 17M-like" evidence="2">
    <location>
        <begin position="6"/>
        <end position="68"/>
    </location>
</feature>
<dbReference type="OrthoDB" id="118405at2"/>
<evidence type="ECO:0000256" key="1">
    <source>
        <dbReference type="SAM" id="MobiDB-lite"/>
    </source>
</evidence>
<feature type="compositionally biased region" description="Basic and acidic residues" evidence="1">
    <location>
        <begin position="150"/>
        <end position="162"/>
    </location>
</feature>
<dbReference type="EMBL" id="CCXS01000001">
    <property type="protein sequence ID" value="CEG23275.1"/>
    <property type="molecule type" value="Genomic_DNA"/>
</dbReference>
<dbReference type="Proteomes" id="UP000043699">
    <property type="component" value="Unassembled WGS sequence"/>
</dbReference>
<dbReference type="PANTHER" id="PTHR36109">
    <property type="entry name" value="MEMBRANE PROTEIN-RELATED"/>
    <property type="match status" value="1"/>
</dbReference>
<feature type="compositionally biased region" description="Basic and acidic residues" evidence="1">
    <location>
        <begin position="174"/>
        <end position="193"/>
    </location>
</feature>